<keyword evidence="2" id="KW-1185">Reference proteome</keyword>
<dbReference type="Pfam" id="PF18928">
    <property type="entry name" value="DUF5677"/>
    <property type="match status" value="1"/>
</dbReference>
<dbReference type="EMBL" id="AP017312">
    <property type="protein sequence ID" value="BAU26378.1"/>
    <property type="molecule type" value="Genomic_DNA"/>
</dbReference>
<gene>
    <name evidence="1" type="ORF">CB4_00505</name>
</gene>
<evidence type="ECO:0000313" key="1">
    <source>
        <dbReference type="EMBL" id="BAU26378.1"/>
    </source>
</evidence>
<proteinExistence type="predicted"/>
<evidence type="ECO:0000313" key="2">
    <source>
        <dbReference type="Proteomes" id="UP000217696"/>
    </source>
</evidence>
<dbReference type="KEGG" id="asoc:CB4_00505"/>
<dbReference type="InterPro" id="IPR043733">
    <property type="entry name" value="DUF5677"/>
</dbReference>
<accession>A0A0U5ARD0</accession>
<dbReference type="AlphaFoldDB" id="A0A0U5ARD0"/>
<dbReference type="Proteomes" id="UP000217696">
    <property type="component" value="Chromosome"/>
</dbReference>
<sequence length="222" mass="26329">MSEEQGGKVIHIPAALERCKELFSLTDQYIDFLYQTTHHSGIPEPTNNTELVKIATLLKINGLVVLINLLLRHDHWEEAKILNRSLFELLLHTEEIFRVEKEIEKKVEKFLLFNELQEYRKIRAEIEYDLKTDRFSNPEKVQQVIDTMDLIAKKQFRTFLRTDRKKNLTYWENEDKEIMNEAILMLTFAQETLLLVLDICPNLDVERFLKITADIKEMVHRG</sequence>
<organism evidence="1 2">
    <name type="scientific">Aneurinibacillus soli</name>
    <dbReference type="NCBI Taxonomy" id="1500254"/>
    <lineage>
        <taxon>Bacteria</taxon>
        <taxon>Bacillati</taxon>
        <taxon>Bacillota</taxon>
        <taxon>Bacilli</taxon>
        <taxon>Bacillales</taxon>
        <taxon>Paenibacillaceae</taxon>
        <taxon>Aneurinibacillus group</taxon>
        <taxon>Aneurinibacillus</taxon>
    </lineage>
</organism>
<protein>
    <submittedName>
        <fullName evidence="1">Uncharacterized protein</fullName>
    </submittedName>
</protein>
<name>A0A0U5ARD0_9BACL</name>
<reference evidence="1 2" key="1">
    <citation type="submission" date="2015-12" db="EMBL/GenBank/DDBJ databases">
        <title>Genome sequence of Aneurinibacillus soli.</title>
        <authorList>
            <person name="Lee J.S."/>
            <person name="Lee K.C."/>
            <person name="Kim K.K."/>
            <person name="Lee B.W."/>
        </authorList>
    </citation>
    <scope>NUCLEOTIDE SEQUENCE [LARGE SCALE GENOMIC DNA]</scope>
    <source>
        <strain evidence="1 2">CB4</strain>
    </source>
</reference>
<dbReference type="RefSeq" id="WP_096463433.1">
    <property type="nucleotide sequence ID" value="NZ_AP017312.1"/>
</dbReference>